<proteinExistence type="predicted"/>
<sequence>MPDDEKFMRLSLRIKRDSEFAYHRPNRVSTRRLVIRSIHVACRHQKLIHDMLGFHYDGGGGSLSVTPR</sequence>
<gene>
    <name evidence="1" type="ORF">A2Y64_00185</name>
</gene>
<evidence type="ECO:0000313" key="2">
    <source>
        <dbReference type="Proteomes" id="UP000177187"/>
    </source>
</evidence>
<reference evidence="1 2" key="1">
    <citation type="journal article" date="2016" name="Nat. Commun.">
        <title>Thousands of microbial genomes shed light on interconnected biogeochemical processes in an aquifer system.</title>
        <authorList>
            <person name="Anantharaman K."/>
            <person name="Brown C.T."/>
            <person name="Hug L.A."/>
            <person name="Sharon I."/>
            <person name="Castelle C.J."/>
            <person name="Probst A.J."/>
            <person name="Thomas B.C."/>
            <person name="Singh A."/>
            <person name="Wilkins M.J."/>
            <person name="Karaoz U."/>
            <person name="Brodie E.L."/>
            <person name="Williams K.H."/>
            <person name="Hubbard S.S."/>
            <person name="Banfield J.F."/>
        </authorList>
    </citation>
    <scope>NUCLEOTIDE SEQUENCE [LARGE SCALE GENOMIC DNA]</scope>
</reference>
<evidence type="ECO:0000313" key="1">
    <source>
        <dbReference type="EMBL" id="OGD79458.1"/>
    </source>
</evidence>
<comment type="caution">
    <text evidence="1">The sequence shown here is derived from an EMBL/GenBank/DDBJ whole genome shotgun (WGS) entry which is preliminary data.</text>
</comment>
<name>A0A1F5FII5_9BACT</name>
<accession>A0A1F5FII5</accession>
<dbReference type="EMBL" id="MFAF01000010">
    <property type="protein sequence ID" value="OGD79458.1"/>
    <property type="molecule type" value="Genomic_DNA"/>
</dbReference>
<dbReference type="Proteomes" id="UP000177187">
    <property type="component" value="Unassembled WGS sequence"/>
</dbReference>
<dbReference type="AlphaFoldDB" id="A0A1F5FII5"/>
<organism evidence="1 2">
    <name type="scientific">Candidatus Coatesbacteria bacterium RBG_13_66_14</name>
    <dbReference type="NCBI Taxonomy" id="1817816"/>
    <lineage>
        <taxon>Bacteria</taxon>
        <taxon>Candidatus Coatesiibacteriota</taxon>
    </lineage>
</organism>
<protein>
    <submittedName>
        <fullName evidence="1">Uncharacterized protein</fullName>
    </submittedName>
</protein>